<evidence type="ECO:0000313" key="2">
    <source>
        <dbReference type="Proteomes" id="UP001060215"/>
    </source>
</evidence>
<keyword evidence="2" id="KW-1185">Reference proteome</keyword>
<name>A0ACC0ILJ6_9ERIC</name>
<sequence length="144" mass="15822">MGRVVVGWWWSGGSRKGYGVVVQGKARPLQRRKYKMVRDMGYRSISLTHSLSLLIFLRATAIYVNIFSGEATTQFPTAMEMARGGILADAMGLGKTVMTIALILARPISAKKSRDVTELQIGVKILGLAEIIQKLLAQGKAKER</sequence>
<proteinExistence type="predicted"/>
<accession>A0ACC0ILJ6</accession>
<dbReference type="Proteomes" id="UP001060215">
    <property type="component" value="Chromosome 3"/>
</dbReference>
<dbReference type="EMBL" id="CM045760">
    <property type="protein sequence ID" value="KAI8026228.1"/>
    <property type="molecule type" value="Genomic_DNA"/>
</dbReference>
<gene>
    <name evidence="1" type="ORF">LOK49_LG02G00845</name>
</gene>
<comment type="caution">
    <text evidence="1">The sequence shown here is derived from an EMBL/GenBank/DDBJ whole genome shotgun (WGS) entry which is preliminary data.</text>
</comment>
<protein>
    <submittedName>
        <fullName evidence="1">DNA repair protein RAD5B</fullName>
    </submittedName>
</protein>
<evidence type="ECO:0000313" key="1">
    <source>
        <dbReference type="EMBL" id="KAI8026228.1"/>
    </source>
</evidence>
<reference evidence="1 2" key="1">
    <citation type="journal article" date="2022" name="Plant J.">
        <title>Chromosome-level genome of Camellia lanceoleosa provides a valuable resource for understanding genome evolution and self-incompatibility.</title>
        <authorList>
            <person name="Gong W."/>
            <person name="Xiao S."/>
            <person name="Wang L."/>
            <person name="Liao Z."/>
            <person name="Chang Y."/>
            <person name="Mo W."/>
            <person name="Hu G."/>
            <person name="Li W."/>
            <person name="Zhao G."/>
            <person name="Zhu H."/>
            <person name="Hu X."/>
            <person name="Ji K."/>
            <person name="Xiang X."/>
            <person name="Song Q."/>
            <person name="Yuan D."/>
            <person name="Jin S."/>
            <person name="Zhang L."/>
        </authorList>
    </citation>
    <scope>NUCLEOTIDE SEQUENCE [LARGE SCALE GENOMIC DNA]</scope>
    <source>
        <strain evidence="1">SQ_2022a</strain>
    </source>
</reference>
<organism evidence="1 2">
    <name type="scientific">Camellia lanceoleosa</name>
    <dbReference type="NCBI Taxonomy" id="1840588"/>
    <lineage>
        <taxon>Eukaryota</taxon>
        <taxon>Viridiplantae</taxon>
        <taxon>Streptophyta</taxon>
        <taxon>Embryophyta</taxon>
        <taxon>Tracheophyta</taxon>
        <taxon>Spermatophyta</taxon>
        <taxon>Magnoliopsida</taxon>
        <taxon>eudicotyledons</taxon>
        <taxon>Gunneridae</taxon>
        <taxon>Pentapetalae</taxon>
        <taxon>asterids</taxon>
        <taxon>Ericales</taxon>
        <taxon>Theaceae</taxon>
        <taxon>Camellia</taxon>
    </lineage>
</organism>